<dbReference type="PANTHER" id="PTHR43767">
    <property type="entry name" value="LONG-CHAIN-FATTY-ACID--COA LIGASE"/>
    <property type="match status" value="1"/>
</dbReference>
<dbReference type="PROSITE" id="PS00455">
    <property type="entry name" value="AMP_BINDING"/>
    <property type="match status" value="1"/>
</dbReference>
<dbReference type="InterPro" id="IPR042099">
    <property type="entry name" value="ANL_N_sf"/>
</dbReference>
<name>A0A934NPT6_9NOCA</name>
<dbReference type="SUPFAM" id="SSF56801">
    <property type="entry name" value="Acetyl-CoA synthetase-like"/>
    <property type="match status" value="1"/>
</dbReference>
<dbReference type="Pfam" id="PF13193">
    <property type="entry name" value="AMP-binding_C"/>
    <property type="match status" value="1"/>
</dbReference>
<dbReference type="InterPro" id="IPR045851">
    <property type="entry name" value="AMP-bd_C_sf"/>
</dbReference>
<dbReference type="Gene3D" id="3.30.300.30">
    <property type="match status" value="1"/>
</dbReference>
<keyword evidence="4" id="KW-1185">Reference proteome</keyword>
<dbReference type="GO" id="GO:0016878">
    <property type="term" value="F:acid-thiol ligase activity"/>
    <property type="evidence" value="ECO:0007669"/>
    <property type="project" value="UniProtKB-ARBA"/>
</dbReference>
<comment type="caution">
    <text evidence="3">The sequence shown here is derived from an EMBL/GenBank/DDBJ whole genome shotgun (WGS) entry which is preliminary data.</text>
</comment>
<evidence type="ECO:0000313" key="4">
    <source>
        <dbReference type="Proteomes" id="UP000655868"/>
    </source>
</evidence>
<dbReference type="Gene3D" id="3.40.50.12780">
    <property type="entry name" value="N-terminal domain of ligase-like"/>
    <property type="match status" value="1"/>
</dbReference>
<dbReference type="InterPro" id="IPR000873">
    <property type="entry name" value="AMP-dep_synth/lig_dom"/>
</dbReference>
<protein>
    <submittedName>
        <fullName evidence="3">AMP-binding protein</fullName>
    </submittedName>
</protein>
<dbReference type="RefSeq" id="WP_199703818.1">
    <property type="nucleotide sequence ID" value="NZ_JAEMNV010000003.1"/>
</dbReference>
<sequence>MEPFSAAFGLARAAGPVIRSGALRPSSPARLAKMGVAALRWDVTPAAALAVGARRFPHRVALIDDDGAITYRTLDDESTALAKALASRGVDATSRVAILCRNHRGFLQAVVATGRIGADHILMNTGLAGGQLTEVLREQRADVLIVDADFSETAGLPGLKVVQAWAPSDAPRLGTNIPTIAELVASRSNTRLPFRPRVGRSIILTSGTTGTPKGAKRSAPRNPLAAAALLSRIPLRAGSIDLICAPVFHSWGFGALMSAVAMGSTAVLQRQFDPAAALHAIAKHRVDSLFVVPIMLGRILQLPKDELEAADTSTLRAIIACGSAIPAPVVVGSLRRFGPTLYNIYGSTEVSFASIATPKELAAHPTTSGRAPFGTTLAILGDDGRPVPSGTVGRVFVGNSMLFDGYTRAGESKQVIDGLMDTGDLGRLDSNGLLFLAGRADDMAVSGGENVYPQEVERLITELPGVREVAVIGVPDPEFGQRLVAFVVRSDSESDTPTEESVKSAVKQSLARFSVPREVHFIDALPRNPTGKVVPRLLRQL</sequence>
<dbReference type="InterPro" id="IPR025110">
    <property type="entry name" value="AMP-bd_C"/>
</dbReference>
<dbReference type="Pfam" id="PF00501">
    <property type="entry name" value="AMP-binding"/>
    <property type="match status" value="1"/>
</dbReference>
<evidence type="ECO:0000313" key="3">
    <source>
        <dbReference type="EMBL" id="MBJ8339102.1"/>
    </source>
</evidence>
<accession>A0A934NPT6</accession>
<dbReference type="CDD" id="cd04433">
    <property type="entry name" value="AFD_class_I"/>
    <property type="match status" value="1"/>
</dbReference>
<evidence type="ECO:0000259" key="2">
    <source>
        <dbReference type="Pfam" id="PF13193"/>
    </source>
</evidence>
<dbReference type="InterPro" id="IPR050237">
    <property type="entry name" value="ATP-dep_AMP-bd_enzyme"/>
</dbReference>
<gene>
    <name evidence="3" type="ORF">JGU71_09410</name>
</gene>
<dbReference type="Proteomes" id="UP000655868">
    <property type="component" value="Unassembled WGS sequence"/>
</dbReference>
<organism evidence="3 4">
    <name type="scientific">Antrihabitans stalagmiti</name>
    <dbReference type="NCBI Taxonomy" id="2799499"/>
    <lineage>
        <taxon>Bacteria</taxon>
        <taxon>Bacillati</taxon>
        <taxon>Actinomycetota</taxon>
        <taxon>Actinomycetes</taxon>
        <taxon>Mycobacteriales</taxon>
        <taxon>Nocardiaceae</taxon>
        <taxon>Antrihabitans</taxon>
    </lineage>
</organism>
<evidence type="ECO:0000259" key="1">
    <source>
        <dbReference type="Pfam" id="PF00501"/>
    </source>
</evidence>
<dbReference type="AlphaFoldDB" id="A0A934NPT6"/>
<feature type="domain" description="AMP-binding enzyme C-terminal" evidence="2">
    <location>
        <begin position="455"/>
        <end position="532"/>
    </location>
</feature>
<proteinExistence type="predicted"/>
<dbReference type="PANTHER" id="PTHR43767:SF1">
    <property type="entry name" value="NONRIBOSOMAL PEPTIDE SYNTHASE PES1 (EUROFUNG)-RELATED"/>
    <property type="match status" value="1"/>
</dbReference>
<dbReference type="InterPro" id="IPR020845">
    <property type="entry name" value="AMP-binding_CS"/>
</dbReference>
<feature type="domain" description="AMP-dependent synthetase/ligase" evidence="1">
    <location>
        <begin position="53"/>
        <end position="406"/>
    </location>
</feature>
<dbReference type="EMBL" id="JAEMNV010000003">
    <property type="protein sequence ID" value="MBJ8339102.1"/>
    <property type="molecule type" value="Genomic_DNA"/>
</dbReference>
<reference evidence="3" key="1">
    <citation type="submission" date="2020-12" db="EMBL/GenBank/DDBJ databases">
        <title>Antrihabitans popcorni sp. nov. and Antrihabitans auranticaus sp. nov., isolated from a larva cave.</title>
        <authorList>
            <person name="Lee S.D."/>
            <person name="Kim I.S."/>
        </authorList>
    </citation>
    <scope>NUCLEOTIDE SEQUENCE</scope>
    <source>
        <strain evidence="3">YC3-6</strain>
    </source>
</reference>